<gene>
    <name evidence="3" type="ORF">FHS83_002864</name>
</gene>
<dbReference type="RefSeq" id="WP_167083626.1">
    <property type="nucleotide sequence ID" value="NZ_BAAADC010000001.1"/>
</dbReference>
<dbReference type="Pfam" id="PF13472">
    <property type="entry name" value="Lipase_GDSL_2"/>
    <property type="match status" value="1"/>
</dbReference>
<sequence length="245" mass="26745">MMLRGWIKATVRAGVFAPAFACLALAQITPDASSSLRPKTESVGVTMPAPEWFPHSWDINTYVLRVTQFGIMPPLDGGVAFVGDSLTDWMRWNELFPEVRSRNFGIAGDTTVGLKARINQVIAAKPATVLLQIGTNDVEFGKLTPEGIAANVGDCLDALKIGLPGTTVYVESLLPRQPQYDDKVRAVNAAIKAVAEGRGLIFIDLYPHFVAGGRLDPKLTPDDLHLSGEGYLRWRDIIRPYIGNK</sequence>
<keyword evidence="4" id="KW-1185">Reference proteome</keyword>
<dbReference type="Gene3D" id="3.40.50.1110">
    <property type="entry name" value="SGNH hydrolase"/>
    <property type="match status" value="1"/>
</dbReference>
<keyword evidence="1" id="KW-0732">Signal</keyword>
<evidence type="ECO:0000313" key="3">
    <source>
        <dbReference type="EMBL" id="NIK89546.1"/>
    </source>
</evidence>
<dbReference type="PANTHER" id="PTHR30383">
    <property type="entry name" value="THIOESTERASE 1/PROTEASE 1/LYSOPHOSPHOLIPASE L1"/>
    <property type="match status" value="1"/>
</dbReference>
<comment type="caution">
    <text evidence="3">The sequence shown here is derived from an EMBL/GenBank/DDBJ whole genome shotgun (WGS) entry which is preliminary data.</text>
</comment>
<dbReference type="InterPro" id="IPR051532">
    <property type="entry name" value="Ester_Hydrolysis_Enzymes"/>
</dbReference>
<protein>
    <submittedName>
        <fullName evidence="3">Lysophospholipase L1-like esterase</fullName>
    </submittedName>
</protein>
<evidence type="ECO:0000256" key="1">
    <source>
        <dbReference type="SAM" id="SignalP"/>
    </source>
</evidence>
<proteinExistence type="predicted"/>
<feature type="domain" description="SGNH hydrolase-type esterase" evidence="2">
    <location>
        <begin position="81"/>
        <end position="231"/>
    </location>
</feature>
<name>A0A846N1D7_9PROT</name>
<dbReference type="InterPro" id="IPR013830">
    <property type="entry name" value="SGNH_hydro"/>
</dbReference>
<feature type="signal peptide" evidence="1">
    <location>
        <begin position="1"/>
        <end position="21"/>
    </location>
</feature>
<reference evidence="3 4" key="1">
    <citation type="submission" date="2020-03" db="EMBL/GenBank/DDBJ databases">
        <title>Genomic Encyclopedia of Type Strains, Phase IV (KMG-IV): sequencing the most valuable type-strain genomes for metagenomic binning, comparative biology and taxonomic classification.</title>
        <authorList>
            <person name="Goeker M."/>
        </authorList>
    </citation>
    <scope>NUCLEOTIDE SEQUENCE [LARGE SCALE GENOMIC DNA]</scope>
    <source>
        <strain evidence="3 4">DSM 19867</strain>
    </source>
</reference>
<dbReference type="Proteomes" id="UP000570514">
    <property type="component" value="Unassembled WGS sequence"/>
</dbReference>
<feature type="chain" id="PRO_5032571053" evidence="1">
    <location>
        <begin position="22"/>
        <end position="245"/>
    </location>
</feature>
<dbReference type="EMBL" id="JAASRM010000001">
    <property type="protein sequence ID" value="NIK89546.1"/>
    <property type="molecule type" value="Genomic_DNA"/>
</dbReference>
<evidence type="ECO:0000259" key="2">
    <source>
        <dbReference type="Pfam" id="PF13472"/>
    </source>
</evidence>
<dbReference type="AlphaFoldDB" id="A0A846N1D7"/>
<dbReference type="InterPro" id="IPR036514">
    <property type="entry name" value="SGNH_hydro_sf"/>
</dbReference>
<evidence type="ECO:0000313" key="4">
    <source>
        <dbReference type="Proteomes" id="UP000570514"/>
    </source>
</evidence>
<dbReference type="GO" id="GO:0016788">
    <property type="term" value="F:hydrolase activity, acting on ester bonds"/>
    <property type="evidence" value="ECO:0007669"/>
    <property type="project" value="UniProtKB-ARBA"/>
</dbReference>
<dbReference type="SUPFAM" id="SSF52266">
    <property type="entry name" value="SGNH hydrolase"/>
    <property type="match status" value="1"/>
</dbReference>
<organism evidence="3 4">
    <name type="scientific">Rhizomicrobium palustre</name>
    <dbReference type="NCBI Taxonomy" id="189966"/>
    <lineage>
        <taxon>Bacteria</taxon>
        <taxon>Pseudomonadati</taxon>
        <taxon>Pseudomonadota</taxon>
        <taxon>Alphaproteobacteria</taxon>
        <taxon>Micropepsales</taxon>
        <taxon>Micropepsaceae</taxon>
        <taxon>Rhizomicrobium</taxon>
    </lineage>
</organism>
<accession>A0A846N1D7</accession>